<evidence type="ECO:0000256" key="5">
    <source>
        <dbReference type="ARBA" id="ARBA00022679"/>
    </source>
</evidence>
<dbReference type="PROSITE" id="PS50109">
    <property type="entry name" value="HIS_KIN"/>
    <property type="match status" value="1"/>
</dbReference>
<dbReference type="PANTHER" id="PTHR45453">
    <property type="entry name" value="PHOSPHATE REGULON SENSOR PROTEIN PHOR"/>
    <property type="match status" value="1"/>
</dbReference>
<name>A0A4D7CUJ6_9ENTE</name>
<dbReference type="PANTHER" id="PTHR45453:SF2">
    <property type="entry name" value="HISTIDINE KINASE"/>
    <property type="match status" value="1"/>
</dbReference>
<organism evidence="11 12">
    <name type="scientific">Vagococcus zengguangii</name>
    <dbReference type="NCBI Taxonomy" id="2571750"/>
    <lineage>
        <taxon>Bacteria</taxon>
        <taxon>Bacillati</taxon>
        <taxon>Bacillota</taxon>
        <taxon>Bacilli</taxon>
        <taxon>Lactobacillales</taxon>
        <taxon>Enterococcaceae</taxon>
        <taxon>Vagococcus</taxon>
    </lineage>
</organism>
<keyword evidence="9" id="KW-0902">Two-component regulatory system</keyword>
<dbReference type="Proteomes" id="UP000298615">
    <property type="component" value="Chromosome"/>
</dbReference>
<evidence type="ECO:0000256" key="1">
    <source>
        <dbReference type="ARBA" id="ARBA00000085"/>
    </source>
</evidence>
<dbReference type="SUPFAM" id="SSF55874">
    <property type="entry name" value="ATPase domain of HSP90 chaperone/DNA topoisomerase II/histidine kinase"/>
    <property type="match status" value="1"/>
</dbReference>
<evidence type="ECO:0000256" key="7">
    <source>
        <dbReference type="ARBA" id="ARBA00022777"/>
    </source>
</evidence>
<dbReference type="Gene3D" id="3.30.565.10">
    <property type="entry name" value="Histidine kinase-like ATPase, C-terminal domain"/>
    <property type="match status" value="1"/>
</dbReference>
<dbReference type="InterPro" id="IPR004358">
    <property type="entry name" value="Sig_transdc_His_kin-like_C"/>
</dbReference>
<keyword evidence="8" id="KW-1133">Transmembrane helix</keyword>
<accession>A0A4D7CUJ6</accession>
<dbReference type="EMBL" id="CP039712">
    <property type="protein sequence ID" value="QCI86914.1"/>
    <property type="molecule type" value="Genomic_DNA"/>
</dbReference>
<dbReference type="EC" id="2.7.13.3" evidence="3"/>
<dbReference type="InterPro" id="IPR003594">
    <property type="entry name" value="HATPase_dom"/>
</dbReference>
<dbReference type="PROSITE" id="PS51257">
    <property type="entry name" value="PROKAR_LIPOPROTEIN"/>
    <property type="match status" value="1"/>
</dbReference>
<keyword evidence="4" id="KW-1003">Cell membrane</keyword>
<reference evidence="11 12" key="1">
    <citation type="submission" date="2019-04" db="EMBL/GenBank/DDBJ databases">
        <title>Vagococcus sp. nov., isolated from faeces of yaks (Bos grunniens).</title>
        <authorList>
            <person name="Ge Y."/>
        </authorList>
    </citation>
    <scope>NUCLEOTIDE SEQUENCE [LARGE SCALE GENOMIC DNA]</scope>
    <source>
        <strain evidence="11 12">MN-17</strain>
    </source>
</reference>
<dbReference type="InterPro" id="IPR036890">
    <property type="entry name" value="HATPase_C_sf"/>
</dbReference>
<protein>
    <recommendedName>
        <fullName evidence="3">histidine kinase</fullName>
        <ecNumber evidence="3">2.7.13.3</ecNumber>
    </recommendedName>
</protein>
<evidence type="ECO:0000313" key="11">
    <source>
        <dbReference type="EMBL" id="QCI86914.1"/>
    </source>
</evidence>
<keyword evidence="5" id="KW-0808">Transferase</keyword>
<dbReference type="SMART" id="SM00387">
    <property type="entry name" value="HATPase_c"/>
    <property type="match status" value="1"/>
</dbReference>
<evidence type="ECO:0000313" key="12">
    <source>
        <dbReference type="Proteomes" id="UP000298615"/>
    </source>
</evidence>
<dbReference type="InterPro" id="IPR005467">
    <property type="entry name" value="His_kinase_dom"/>
</dbReference>
<evidence type="ECO:0000256" key="3">
    <source>
        <dbReference type="ARBA" id="ARBA00012438"/>
    </source>
</evidence>
<dbReference type="GO" id="GO:0016036">
    <property type="term" value="P:cellular response to phosphate starvation"/>
    <property type="evidence" value="ECO:0007669"/>
    <property type="project" value="TreeGrafter"/>
</dbReference>
<dbReference type="Pfam" id="PF02518">
    <property type="entry name" value="HATPase_c"/>
    <property type="match status" value="1"/>
</dbReference>
<dbReference type="PRINTS" id="PR00344">
    <property type="entry name" value="BCTRLSENSOR"/>
</dbReference>
<keyword evidence="10" id="KW-0472">Membrane</keyword>
<sequence>MPVNKKMIVRIIWQQLKRLWCIYVILILSCFFGLWLSEATVEVWQTLAYVLILPLISISLYIGWQTYRKIMRYQSFWGNVTSEQRDYITSIETLSHTIITQQQQHIRDVEQEAHRLIAEWEDYYSVWSHQIKTPLASLQLQADTDNLSKASVKNEVNKIEHYVKMMIYYLKANHLSNDIALTNIEVDKIIKSLLREHAHFFIQNDLTVNLDVRKLQVLSDEKWLRFILEQLLINAVKYTLQGAITIRSSQFQQLEIIDTGIGILPEDLPRVFEKGYTGYNGRTQHKATGLGLYMVKKLADELNIKLIIESTVGKGTSVRLIFPKNHV</sequence>
<dbReference type="SUPFAM" id="SSF47384">
    <property type="entry name" value="Homodimeric domain of signal transducing histidine kinase"/>
    <property type="match status" value="1"/>
</dbReference>
<comment type="catalytic activity">
    <reaction evidence="1">
        <text>ATP + protein L-histidine = ADP + protein N-phospho-L-histidine.</text>
        <dbReference type="EC" id="2.7.13.3"/>
    </reaction>
</comment>
<proteinExistence type="predicted"/>
<dbReference type="InterPro" id="IPR036097">
    <property type="entry name" value="HisK_dim/P_sf"/>
</dbReference>
<dbReference type="GO" id="GO:0005886">
    <property type="term" value="C:plasma membrane"/>
    <property type="evidence" value="ECO:0007669"/>
    <property type="project" value="UniProtKB-SubCell"/>
</dbReference>
<dbReference type="AlphaFoldDB" id="A0A4D7CUJ6"/>
<keyword evidence="6" id="KW-0812">Transmembrane</keyword>
<dbReference type="KEGG" id="vao:FA707_08010"/>
<gene>
    <name evidence="11" type="ORF">FA707_08010</name>
</gene>
<evidence type="ECO:0000256" key="6">
    <source>
        <dbReference type="ARBA" id="ARBA00022692"/>
    </source>
</evidence>
<evidence type="ECO:0000256" key="10">
    <source>
        <dbReference type="ARBA" id="ARBA00023136"/>
    </source>
</evidence>
<evidence type="ECO:0000256" key="8">
    <source>
        <dbReference type="ARBA" id="ARBA00022989"/>
    </source>
</evidence>
<keyword evidence="12" id="KW-1185">Reference proteome</keyword>
<dbReference type="OrthoDB" id="9780487at2"/>
<keyword evidence="7 11" id="KW-0418">Kinase</keyword>
<dbReference type="GO" id="GO:0004721">
    <property type="term" value="F:phosphoprotein phosphatase activity"/>
    <property type="evidence" value="ECO:0007669"/>
    <property type="project" value="TreeGrafter"/>
</dbReference>
<evidence type="ECO:0000256" key="9">
    <source>
        <dbReference type="ARBA" id="ARBA00023012"/>
    </source>
</evidence>
<dbReference type="GO" id="GO:0000155">
    <property type="term" value="F:phosphorelay sensor kinase activity"/>
    <property type="evidence" value="ECO:0007669"/>
    <property type="project" value="InterPro"/>
</dbReference>
<comment type="subcellular location">
    <subcellularLocation>
        <location evidence="2">Cell membrane</location>
        <topology evidence="2">Multi-pass membrane protein</topology>
    </subcellularLocation>
</comment>
<evidence type="ECO:0000256" key="4">
    <source>
        <dbReference type="ARBA" id="ARBA00022475"/>
    </source>
</evidence>
<evidence type="ECO:0000256" key="2">
    <source>
        <dbReference type="ARBA" id="ARBA00004651"/>
    </source>
</evidence>
<dbReference type="InterPro" id="IPR050351">
    <property type="entry name" value="BphY/WalK/GraS-like"/>
</dbReference>